<feature type="non-terminal residue" evidence="1">
    <location>
        <position position="30"/>
    </location>
</feature>
<evidence type="ECO:0000313" key="1">
    <source>
        <dbReference type="EMBL" id="CAA9404938.1"/>
    </source>
</evidence>
<sequence length="30" mass="3458">WKSRSHRVIAAFSSATIQGSDWERLQVRNA</sequence>
<name>A0A6J4PAR9_9CYAN</name>
<proteinExistence type="predicted"/>
<accession>A0A6J4PAR9</accession>
<gene>
    <name evidence="1" type="ORF">AVDCRST_MAG94-6110</name>
</gene>
<feature type="non-terminal residue" evidence="1">
    <location>
        <position position="1"/>
    </location>
</feature>
<reference evidence="1" key="1">
    <citation type="submission" date="2020-02" db="EMBL/GenBank/DDBJ databases">
        <authorList>
            <person name="Meier V. D."/>
        </authorList>
    </citation>
    <scope>NUCLEOTIDE SEQUENCE</scope>
    <source>
        <strain evidence="1">AVDCRST_MAG94</strain>
    </source>
</reference>
<protein>
    <submittedName>
        <fullName evidence="1">Uncharacterized protein</fullName>
    </submittedName>
</protein>
<dbReference type="EMBL" id="CADCTY010002106">
    <property type="protein sequence ID" value="CAA9404938.1"/>
    <property type="molecule type" value="Genomic_DNA"/>
</dbReference>
<dbReference type="AlphaFoldDB" id="A0A6J4PAR9"/>
<organism evidence="1">
    <name type="scientific">uncultured Leptolyngbya sp</name>
    <dbReference type="NCBI Taxonomy" id="332963"/>
    <lineage>
        <taxon>Bacteria</taxon>
        <taxon>Bacillati</taxon>
        <taxon>Cyanobacteriota</taxon>
        <taxon>Cyanophyceae</taxon>
        <taxon>Leptolyngbyales</taxon>
        <taxon>Leptolyngbyaceae</taxon>
        <taxon>Leptolyngbya group</taxon>
        <taxon>Leptolyngbya</taxon>
        <taxon>environmental samples</taxon>
    </lineage>
</organism>